<proteinExistence type="predicted"/>
<dbReference type="STRING" id="331678.Cphamn1_1780"/>
<dbReference type="EMBL" id="CP001101">
    <property type="protein sequence ID" value="ACE04698.1"/>
    <property type="molecule type" value="Genomic_DNA"/>
</dbReference>
<dbReference type="HOGENOM" id="CLU_3372824_0_0_10"/>
<dbReference type="AlphaFoldDB" id="B3ELB0"/>
<dbReference type="KEGG" id="cpb:Cphamn1_1780"/>
<reference evidence="1" key="1">
    <citation type="submission" date="2008-06" db="EMBL/GenBank/DDBJ databases">
        <title>Complete sequence of Chlorobium phaeobacteroides BS1.</title>
        <authorList>
            <consortium name="US DOE Joint Genome Institute"/>
            <person name="Lucas S."/>
            <person name="Copeland A."/>
            <person name="Lapidus A."/>
            <person name="Glavina del Rio T."/>
            <person name="Dalin E."/>
            <person name="Tice H."/>
            <person name="Bruce D."/>
            <person name="Goodwin L."/>
            <person name="Pitluck S."/>
            <person name="Schmutz J."/>
            <person name="Larimer F."/>
            <person name="Land M."/>
            <person name="Hauser L."/>
            <person name="Kyrpides N."/>
            <person name="Ovchinnikova G."/>
            <person name="Li T."/>
            <person name="Liu Z."/>
            <person name="Zhao F."/>
            <person name="Overmann J."/>
            <person name="Bryant D.A."/>
            <person name="Richardson P."/>
        </authorList>
    </citation>
    <scope>NUCLEOTIDE SEQUENCE [LARGE SCALE GENOMIC DNA]</scope>
    <source>
        <strain evidence="1">BS1</strain>
    </source>
</reference>
<accession>B3ELB0</accession>
<gene>
    <name evidence="1" type="ordered locus">Cphamn1_1780</name>
</gene>
<organism evidence="1">
    <name type="scientific">Chlorobium phaeobacteroides (strain BS1)</name>
    <dbReference type="NCBI Taxonomy" id="331678"/>
    <lineage>
        <taxon>Bacteria</taxon>
        <taxon>Pseudomonadati</taxon>
        <taxon>Chlorobiota</taxon>
        <taxon>Chlorobiia</taxon>
        <taxon>Chlorobiales</taxon>
        <taxon>Chlorobiaceae</taxon>
        <taxon>Chlorobium/Pelodictyon group</taxon>
        <taxon>Chlorobium</taxon>
    </lineage>
</organism>
<sequence length="34" mass="3947">MVSPVRQLMQPGKIRDQEASWQEAVLFMLYPALI</sequence>
<name>B3ELB0_CHLPB</name>
<protein>
    <submittedName>
        <fullName evidence="1">Uncharacterized protein</fullName>
    </submittedName>
</protein>
<evidence type="ECO:0000313" key="1">
    <source>
        <dbReference type="EMBL" id="ACE04698.1"/>
    </source>
</evidence>